<dbReference type="PANTHER" id="PTHR30574:SF1">
    <property type="entry name" value="SULPHUR TRANSPORT DOMAIN-CONTAINING PROTEIN"/>
    <property type="match status" value="1"/>
</dbReference>
<dbReference type="Pfam" id="PF04143">
    <property type="entry name" value="Sulf_transp"/>
    <property type="match status" value="1"/>
</dbReference>
<evidence type="ECO:0000313" key="9">
    <source>
        <dbReference type="EMBL" id="VAY86580.1"/>
    </source>
</evidence>
<dbReference type="InterPro" id="IPR007272">
    <property type="entry name" value="Sulf_transp_TsuA/YedE"/>
</dbReference>
<accession>A0A3B1DWI6</accession>
<evidence type="ECO:0000256" key="1">
    <source>
        <dbReference type="ARBA" id="ARBA00004429"/>
    </source>
</evidence>
<protein>
    <submittedName>
        <fullName evidence="9">PROBABLE TRANSMEMBRANE PROTEIN</fullName>
    </submittedName>
</protein>
<evidence type="ECO:0000256" key="2">
    <source>
        <dbReference type="ARBA" id="ARBA00022448"/>
    </source>
</evidence>
<comment type="subcellular location">
    <subcellularLocation>
        <location evidence="1">Cell inner membrane</location>
        <topology evidence="1">Multi-pass membrane protein</topology>
    </subcellularLocation>
</comment>
<feature type="transmembrane region" description="Helical" evidence="8">
    <location>
        <begin position="73"/>
        <end position="96"/>
    </location>
</feature>
<keyword evidence="7 8" id="KW-0472">Membrane</keyword>
<gene>
    <name evidence="9" type="ORF">MNB_ARC-1_525</name>
</gene>
<evidence type="ECO:0000256" key="8">
    <source>
        <dbReference type="SAM" id="Phobius"/>
    </source>
</evidence>
<keyword evidence="4" id="KW-0997">Cell inner membrane</keyword>
<evidence type="ECO:0000256" key="6">
    <source>
        <dbReference type="ARBA" id="ARBA00022989"/>
    </source>
</evidence>
<feature type="transmembrane region" description="Helical" evidence="8">
    <location>
        <begin position="102"/>
        <end position="121"/>
    </location>
</feature>
<organism evidence="9">
    <name type="scientific">hydrothermal vent metagenome</name>
    <dbReference type="NCBI Taxonomy" id="652676"/>
    <lineage>
        <taxon>unclassified sequences</taxon>
        <taxon>metagenomes</taxon>
        <taxon>ecological metagenomes</taxon>
    </lineage>
</organism>
<proteinExistence type="predicted"/>
<keyword evidence="3" id="KW-1003">Cell membrane</keyword>
<evidence type="ECO:0000256" key="4">
    <source>
        <dbReference type="ARBA" id="ARBA00022519"/>
    </source>
</evidence>
<name>A0A3B1DWI6_9ZZZZ</name>
<keyword evidence="2" id="KW-0813">Transport</keyword>
<dbReference type="PANTHER" id="PTHR30574">
    <property type="entry name" value="INNER MEMBRANE PROTEIN YEDE"/>
    <property type="match status" value="1"/>
</dbReference>
<evidence type="ECO:0000256" key="3">
    <source>
        <dbReference type="ARBA" id="ARBA00022475"/>
    </source>
</evidence>
<dbReference type="EMBL" id="UOYO01000014">
    <property type="protein sequence ID" value="VAY86580.1"/>
    <property type="molecule type" value="Genomic_DNA"/>
</dbReference>
<evidence type="ECO:0000256" key="7">
    <source>
        <dbReference type="ARBA" id="ARBA00023136"/>
    </source>
</evidence>
<sequence>MLTTAQSLSFIHPVGKIFEYTINLFDSSYLIFGVFSVFGVLIGAFMSSKINFKKPKPKLKLKTTTKSVTLIDKLFGGVCLGFGGILVIGCTVGQGLSGLSTLSLASAIAIICIYISAYLTGLSMHKNNYLSTSFAPPE</sequence>
<dbReference type="AlphaFoldDB" id="A0A3B1DWI6"/>
<feature type="transmembrane region" description="Helical" evidence="8">
    <location>
        <begin position="29"/>
        <end position="52"/>
    </location>
</feature>
<evidence type="ECO:0000256" key="5">
    <source>
        <dbReference type="ARBA" id="ARBA00022692"/>
    </source>
</evidence>
<dbReference type="GO" id="GO:0005886">
    <property type="term" value="C:plasma membrane"/>
    <property type="evidence" value="ECO:0007669"/>
    <property type="project" value="UniProtKB-SubCell"/>
</dbReference>
<keyword evidence="6 8" id="KW-1133">Transmembrane helix</keyword>
<reference evidence="9" key="1">
    <citation type="submission" date="2018-10" db="EMBL/GenBank/DDBJ databases">
        <authorList>
            <person name="Aoki K."/>
        </authorList>
    </citation>
    <scope>NUCLEOTIDE SEQUENCE</scope>
</reference>
<keyword evidence="5 8" id="KW-0812">Transmembrane</keyword>